<protein>
    <submittedName>
        <fullName evidence="3">Tll1518 protein</fullName>
    </submittedName>
</protein>
<name>Q8DIR3_THEVB</name>
<dbReference type="Pfam" id="PF05235">
    <property type="entry name" value="CHAD"/>
    <property type="match status" value="1"/>
</dbReference>
<sequence length="330" mass="38207">METLEHIAYAAFEKYYRKISKHEPGVIRDRDVEAIHQMRVGLRRLRTALEVFRNTVRLPKGVSIERVRAIAGSLSPVRDLDVMMLALKEQYYPHLPRSEQQQLAKLIKKLEKQRAELLQKALQLLRSDRYRKLQQGLEEWLAAPQYRAIANLPTELIAPDILLPLVCALLLHPGWQVAIEWQGDRPLFLTVSHPPQWLQTAGEDLHDLRKQIKRVRYQMELFSGVYGDAFNEQVSAFAQLQELLGTLHDGVVLDDFFRTQLGLNLRQASPCLAEMIALEQTRQWQTWRCIQQEYLSPEKRHQVRSLLLRPPMTMSANGSSLDYPMISSAN</sequence>
<dbReference type="EnsemblBacteria" id="BAC09070">
    <property type="protein sequence ID" value="BAC09070"/>
    <property type="gene ID" value="BAC09070"/>
</dbReference>
<organism evidence="3 4">
    <name type="scientific">Thermosynechococcus vestitus (strain NIES-2133 / IAM M-273 / BP-1)</name>
    <dbReference type="NCBI Taxonomy" id="197221"/>
    <lineage>
        <taxon>Bacteria</taxon>
        <taxon>Bacillati</taxon>
        <taxon>Cyanobacteriota</taxon>
        <taxon>Cyanophyceae</taxon>
        <taxon>Acaryochloridales</taxon>
        <taxon>Thermosynechococcaceae</taxon>
        <taxon>Thermosynechococcus</taxon>
    </lineage>
</organism>
<dbReference type="STRING" id="197221.gene:10748118"/>
<dbReference type="Gene3D" id="1.40.20.10">
    <property type="entry name" value="CHAD domain"/>
    <property type="match status" value="1"/>
</dbReference>
<dbReference type="PANTHER" id="PTHR39339:SF1">
    <property type="entry name" value="CHAD DOMAIN-CONTAINING PROTEIN"/>
    <property type="match status" value="1"/>
</dbReference>
<evidence type="ECO:0000313" key="3">
    <source>
        <dbReference type="EMBL" id="BAC09070.1"/>
    </source>
</evidence>
<feature type="coiled-coil region" evidence="1">
    <location>
        <begin position="100"/>
        <end position="128"/>
    </location>
</feature>
<dbReference type="PANTHER" id="PTHR39339">
    <property type="entry name" value="SLR1444 PROTEIN"/>
    <property type="match status" value="1"/>
</dbReference>
<evidence type="ECO:0000313" key="4">
    <source>
        <dbReference type="Proteomes" id="UP000000440"/>
    </source>
</evidence>
<dbReference type="Proteomes" id="UP000000440">
    <property type="component" value="Chromosome"/>
</dbReference>
<feature type="domain" description="CHAD" evidence="2">
    <location>
        <begin position="1"/>
        <end position="300"/>
    </location>
</feature>
<dbReference type="InterPro" id="IPR007899">
    <property type="entry name" value="CHAD_dom"/>
</dbReference>
<evidence type="ECO:0000256" key="1">
    <source>
        <dbReference type="SAM" id="Coils"/>
    </source>
</evidence>
<keyword evidence="1" id="KW-0175">Coiled coil</keyword>
<keyword evidence="4" id="KW-1185">Reference proteome</keyword>
<dbReference type="PATRIC" id="fig|197221.4.peg.1595"/>
<dbReference type="SMART" id="SM00880">
    <property type="entry name" value="CHAD"/>
    <property type="match status" value="1"/>
</dbReference>
<evidence type="ECO:0000259" key="2">
    <source>
        <dbReference type="PROSITE" id="PS51708"/>
    </source>
</evidence>
<dbReference type="eggNOG" id="COG5607">
    <property type="taxonomic scope" value="Bacteria"/>
</dbReference>
<accession>Q8DIR3</accession>
<dbReference type="InterPro" id="IPR038186">
    <property type="entry name" value="CHAD_dom_sf"/>
</dbReference>
<dbReference type="PROSITE" id="PS51708">
    <property type="entry name" value="CHAD"/>
    <property type="match status" value="1"/>
</dbReference>
<reference evidence="3 4" key="1">
    <citation type="journal article" date="2002" name="DNA Res.">
        <title>Complete genome structure of the thermophilic cyanobacterium Thermosynechococcus elongatus BP-1.</title>
        <authorList>
            <person name="Nakamura Y."/>
            <person name="Kaneko T."/>
            <person name="Sato S."/>
            <person name="Ikeuchi M."/>
            <person name="Katoh H."/>
            <person name="Sasamoto S."/>
            <person name="Watanabe A."/>
            <person name="Iriguchi M."/>
            <person name="Kawashima K."/>
            <person name="Kimura T."/>
            <person name="Kishida Y."/>
            <person name="Kiyokawa C."/>
            <person name="Kohara M."/>
            <person name="Matsumoto M."/>
            <person name="Matsuno A."/>
            <person name="Nakazaki N."/>
            <person name="Shimpo S."/>
            <person name="Sugimoto M."/>
            <person name="Takeuchi C."/>
            <person name="Yamada M."/>
            <person name="Tabata S."/>
        </authorList>
    </citation>
    <scope>NUCLEOTIDE SEQUENCE [LARGE SCALE GENOMIC DNA]</scope>
    <source>
        <strain evidence="4">IAM M-273 / NIES-2133 / BP-1</strain>
    </source>
</reference>
<dbReference type="RefSeq" id="WP_011057358.1">
    <property type="nucleotide sequence ID" value="NC_004113.1"/>
</dbReference>
<gene>
    <name evidence="3" type="ordered locus">tll1518</name>
</gene>
<dbReference type="KEGG" id="tel:tll1518"/>
<dbReference type="EMBL" id="BA000039">
    <property type="protein sequence ID" value="BAC09070.1"/>
    <property type="molecule type" value="Genomic_DNA"/>
</dbReference>
<proteinExistence type="predicted"/>
<dbReference type="AlphaFoldDB" id="Q8DIR3"/>